<keyword evidence="1" id="KW-1133">Transmembrane helix</keyword>
<sequence>MINIWVNEGRSDDKIIAIIDDTIYKCNPRSEEIDDFVRALKMKDIPQKNTFGLPFSYIKEVRHQAGKKYIQLFFRGDSEEHLRIDNEEKLNEIFDCIKDALPYSAYKIDKYSPLRAGKKPLIALLVVIALFIWTLFIAADMESGIEYDVHGGHYNSFAGLVLMFAALGIKKVVLIYTPLLAIAILAFILKARKPPVIRRLMISRLQ</sequence>
<dbReference type="EMBL" id="BMJC01000008">
    <property type="protein sequence ID" value="GGB24629.1"/>
    <property type="molecule type" value="Genomic_DNA"/>
</dbReference>
<keyword evidence="1" id="KW-0472">Membrane</keyword>
<keyword evidence="3" id="KW-1185">Reference proteome</keyword>
<keyword evidence="1" id="KW-0812">Transmembrane</keyword>
<organism evidence="2 3">
    <name type="scientific">Puia dinghuensis</name>
    <dbReference type="NCBI Taxonomy" id="1792502"/>
    <lineage>
        <taxon>Bacteria</taxon>
        <taxon>Pseudomonadati</taxon>
        <taxon>Bacteroidota</taxon>
        <taxon>Chitinophagia</taxon>
        <taxon>Chitinophagales</taxon>
        <taxon>Chitinophagaceae</taxon>
        <taxon>Puia</taxon>
    </lineage>
</organism>
<name>A0A8J2XWL0_9BACT</name>
<feature type="transmembrane region" description="Helical" evidence="1">
    <location>
        <begin position="159"/>
        <end position="189"/>
    </location>
</feature>
<proteinExistence type="predicted"/>
<reference evidence="2" key="1">
    <citation type="journal article" date="2014" name="Int. J. Syst. Evol. Microbiol.">
        <title>Complete genome sequence of Corynebacterium casei LMG S-19264T (=DSM 44701T), isolated from a smear-ripened cheese.</title>
        <authorList>
            <consortium name="US DOE Joint Genome Institute (JGI-PGF)"/>
            <person name="Walter F."/>
            <person name="Albersmeier A."/>
            <person name="Kalinowski J."/>
            <person name="Ruckert C."/>
        </authorList>
    </citation>
    <scope>NUCLEOTIDE SEQUENCE</scope>
    <source>
        <strain evidence="2">CGMCC 1.15448</strain>
    </source>
</reference>
<dbReference type="AlphaFoldDB" id="A0A8J2XWL0"/>
<feature type="transmembrane region" description="Helical" evidence="1">
    <location>
        <begin position="121"/>
        <end position="139"/>
    </location>
</feature>
<dbReference type="RefSeq" id="WP_188937985.1">
    <property type="nucleotide sequence ID" value="NZ_BMJC01000008.1"/>
</dbReference>
<evidence type="ECO:0000313" key="2">
    <source>
        <dbReference type="EMBL" id="GGB24629.1"/>
    </source>
</evidence>
<gene>
    <name evidence="2" type="ORF">GCM10011511_55710</name>
</gene>
<dbReference type="Proteomes" id="UP000607559">
    <property type="component" value="Unassembled WGS sequence"/>
</dbReference>
<accession>A0A8J2XWL0</accession>
<evidence type="ECO:0000256" key="1">
    <source>
        <dbReference type="SAM" id="Phobius"/>
    </source>
</evidence>
<comment type="caution">
    <text evidence="2">The sequence shown here is derived from an EMBL/GenBank/DDBJ whole genome shotgun (WGS) entry which is preliminary data.</text>
</comment>
<protein>
    <submittedName>
        <fullName evidence="2">Uncharacterized protein</fullName>
    </submittedName>
</protein>
<reference evidence="2" key="2">
    <citation type="submission" date="2020-09" db="EMBL/GenBank/DDBJ databases">
        <authorList>
            <person name="Sun Q."/>
            <person name="Zhou Y."/>
        </authorList>
    </citation>
    <scope>NUCLEOTIDE SEQUENCE</scope>
    <source>
        <strain evidence="2">CGMCC 1.15448</strain>
    </source>
</reference>
<evidence type="ECO:0000313" key="3">
    <source>
        <dbReference type="Proteomes" id="UP000607559"/>
    </source>
</evidence>